<dbReference type="RefSeq" id="WP_019466296.1">
    <property type="nucleotide sequence ID" value="NZ_ALOY01000171.1"/>
</dbReference>
<dbReference type="STRING" id="1217721.HY57_06170"/>
<dbReference type="EMBL" id="CP008884">
    <property type="protein sequence ID" value="AIF46878.1"/>
    <property type="molecule type" value="Genomic_DNA"/>
</dbReference>
<dbReference type="InterPro" id="IPR039447">
    <property type="entry name" value="UreH-like_TM_dom"/>
</dbReference>
<dbReference type="HOGENOM" id="CLU_032635_0_0_6"/>
<keyword evidence="4" id="KW-1185">Reference proteome</keyword>
<keyword evidence="1" id="KW-0812">Transmembrane</keyword>
<keyword evidence="1" id="KW-0472">Membrane</keyword>
<feature type="transmembrane region" description="Helical" evidence="1">
    <location>
        <begin position="76"/>
        <end position="99"/>
    </location>
</feature>
<dbReference type="KEGG" id="dja:HY57_06170"/>
<dbReference type="PATRIC" id="fig|1217721.7.peg.1288"/>
<evidence type="ECO:0000313" key="3">
    <source>
        <dbReference type="EMBL" id="AIF46878.1"/>
    </source>
</evidence>
<dbReference type="PANTHER" id="PTHR42208:SF1">
    <property type="entry name" value="HEAVY METAL TRANSPORTER"/>
    <property type="match status" value="1"/>
</dbReference>
<feature type="transmembrane region" description="Helical" evidence="1">
    <location>
        <begin position="167"/>
        <end position="191"/>
    </location>
</feature>
<proteinExistence type="predicted"/>
<dbReference type="OrthoDB" id="9798690at2"/>
<keyword evidence="1" id="KW-1133">Transmembrane helix</keyword>
<sequence>MPIDLLALSAAWLSGLLGGVHCAAMCGGIATGFSMWSPRHGLAASVQLNAGRVLGYALAGALVGGMGDGVLRLFEWQVLVIATRVAMGLVLVLVALRLLDQKGRLRFLGRSSVHLWRWLQPLQRRVLPANTVARRIAAGMLWGWMPCGLSATMLAAAWLQASAAKGALILAVFGMGTWVVMVPLTWSGARVGRWMQRTGARQGAAAFVLVAGVITMAAPWLMQVPSLHGLMGWLGCGPVAR</sequence>
<dbReference type="Pfam" id="PF13386">
    <property type="entry name" value="DsbD_2"/>
    <property type="match status" value="1"/>
</dbReference>
<evidence type="ECO:0000313" key="4">
    <source>
        <dbReference type="Proteomes" id="UP000027987"/>
    </source>
</evidence>
<feature type="domain" description="Urease accessory protein UreH-like transmembrane" evidence="2">
    <location>
        <begin position="10"/>
        <end position="213"/>
    </location>
</feature>
<organism evidence="3 4">
    <name type="scientific">Dyella japonica A8</name>
    <dbReference type="NCBI Taxonomy" id="1217721"/>
    <lineage>
        <taxon>Bacteria</taxon>
        <taxon>Pseudomonadati</taxon>
        <taxon>Pseudomonadota</taxon>
        <taxon>Gammaproteobacteria</taxon>
        <taxon>Lysobacterales</taxon>
        <taxon>Rhodanobacteraceae</taxon>
        <taxon>Dyella</taxon>
    </lineage>
</organism>
<reference evidence="3 4" key="1">
    <citation type="submission" date="2014-07" db="EMBL/GenBank/DDBJ databases">
        <title>Complete Genome Sequence of Dyella japonica Strain A8 Isolated from Malaysian Tropical Soil.</title>
        <authorList>
            <person name="Hui R.K.H."/>
            <person name="Chen J.-W."/>
            <person name="Chan K.-G."/>
            <person name="Leung F.C.C."/>
        </authorList>
    </citation>
    <scope>NUCLEOTIDE SEQUENCE [LARGE SCALE GENOMIC DNA]</scope>
    <source>
        <strain evidence="3 4">A8</strain>
    </source>
</reference>
<accession>A0A075K3X7</accession>
<protein>
    <recommendedName>
        <fullName evidence="2">Urease accessory protein UreH-like transmembrane domain-containing protein</fullName>
    </recommendedName>
</protein>
<dbReference type="PANTHER" id="PTHR42208">
    <property type="entry name" value="HEAVY METAL TRANSPORTER-RELATED"/>
    <property type="match status" value="1"/>
</dbReference>
<name>A0A075K3X7_9GAMM</name>
<evidence type="ECO:0000256" key="1">
    <source>
        <dbReference type="SAM" id="Phobius"/>
    </source>
</evidence>
<dbReference type="Proteomes" id="UP000027987">
    <property type="component" value="Chromosome"/>
</dbReference>
<feature type="transmembrane region" description="Helical" evidence="1">
    <location>
        <begin position="141"/>
        <end position="161"/>
    </location>
</feature>
<gene>
    <name evidence="3" type="ORF">HY57_06170</name>
</gene>
<evidence type="ECO:0000259" key="2">
    <source>
        <dbReference type="Pfam" id="PF13386"/>
    </source>
</evidence>
<feature type="transmembrane region" description="Helical" evidence="1">
    <location>
        <begin position="203"/>
        <end position="222"/>
    </location>
</feature>
<dbReference type="AlphaFoldDB" id="A0A075K3X7"/>